<feature type="transmembrane region" description="Helical" evidence="23">
    <location>
        <begin position="383"/>
        <end position="402"/>
    </location>
</feature>
<evidence type="ECO:0000256" key="13">
    <source>
        <dbReference type="ARBA" id="ARBA00023136"/>
    </source>
</evidence>
<evidence type="ECO:0000256" key="18">
    <source>
        <dbReference type="ARBA" id="ARBA00040650"/>
    </source>
</evidence>
<feature type="transmembrane region" description="Helical" evidence="23">
    <location>
        <begin position="439"/>
        <end position="459"/>
    </location>
</feature>
<feature type="domain" description="Major facilitator superfamily (MFS) profile" evidence="24">
    <location>
        <begin position="60"/>
        <end position="498"/>
    </location>
</feature>
<keyword evidence="6" id="KW-1003">Cell membrane</keyword>
<dbReference type="PANTHER" id="PTHR23507">
    <property type="entry name" value="ZGC:174356"/>
    <property type="match status" value="1"/>
</dbReference>
<feature type="transmembrane region" description="Helical" evidence="23">
    <location>
        <begin position="156"/>
        <end position="177"/>
    </location>
</feature>
<feature type="compositionally biased region" description="Polar residues" evidence="22">
    <location>
        <begin position="28"/>
        <end position="40"/>
    </location>
</feature>
<keyword evidence="26" id="KW-1185">Reference proteome</keyword>
<evidence type="ECO:0000256" key="2">
    <source>
        <dbReference type="ARBA" id="ARBA00004424"/>
    </source>
</evidence>
<dbReference type="InterPro" id="IPR036259">
    <property type="entry name" value="MFS_trans_sf"/>
</dbReference>
<evidence type="ECO:0000256" key="17">
    <source>
        <dbReference type="ARBA" id="ARBA00036250"/>
    </source>
</evidence>
<dbReference type="GO" id="GO:0055085">
    <property type="term" value="P:transmembrane transport"/>
    <property type="evidence" value="ECO:0000318"/>
    <property type="project" value="GO_Central"/>
</dbReference>
<evidence type="ECO:0000256" key="9">
    <source>
        <dbReference type="ARBA" id="ARBA00022753"/>
    </source>
</evidence>
<keyword evidence="15" id="KW-0325">Glycoprotein</keyword>
<comment type="subcellular location">
    <subcellularLocation>
        <location evidence="2">Apical cell membrane</location>
        <topology evidence="2">Multi-pass membrane protein</topology>
    </subcellularLocation>
    <subcellularLocation>
        <location evidence="4">Basolateral cell membrane</location>
        <topology evidence="4">Multi-pass membrane protein</topology>
    </subcellularLocation>
    <subcellularLocation>
        <location evidence="3">Cytoplasm</location>
    </subcellularLocation>
    <subcellularLocation>
        <location evidence="1">Endosome membrane</location>
        <topology evidence="1">Multi-pass membrane protein</topology>
    </subcellularLocation>
</comment>
<dbReference type="GO" id="GO:0015293">
    <property type="term" value="F:symporter activity"/>
    <property type="evidence" value="ECO:0007669"/>
    <property type="project" value="UniProtKB-KW"/>
</dbReference>
<keyword evidence="13 23" id="KW-0472">Membrane</keyword>
<evidence type="ECO:0000256" key="4">
    <source>
        <dbReference type="ARBA" id="ARBA00004554"/>
    </source>
</evidence>
<evidence type="ECO:0000256" key="16">
    <source>
        <dbReference type="ARBA" id="ARBA00036193"/>
    </source>
</evidence>
<protein>
    <recommendedName>
        <fullName evidence="18">Proton-coupled folate transporter</fullName>
    </recommendedName>
    <alternativeName>
        <fullName evidence="19">Solute carrier family 46 member 1</fullName>
    </alternativeName>
</protein>
<evidence type="ECO:0000313" key="26">
    <source>
        <dbReference type="Proteomes" id="UP000007110"/>
    </source>
</evidence>
<dbReference type="GO" id="GO:0010008">
    <property type="term" value="C:endosome membrane"/>
    <property type="evidence" value="ECO:0007669"/>
    <property type="project" value="UniProtKB-SubCell"/>
</dbReference>
<dbReference type="GO" id="GO:0005542">
    <property type="term" value="F:folic acid binding"/>
    <property type="evidence" value="ECO:0007669"/>
    <property type="project" value="UniProtKB-KW"/>
</dbReference>
<keyword evidence="11" id="KW-0290">Folate-binding</keyword>
<evidence type="ECO:0000256" key="20">
    <source>
        <dbReference type="ARBA" id="ARBA00047769"/>
    </source>
</evidence>
<evidence type="ECO:0000256" key="22">
    <source>
        <dbReference type="SAM" id="MobiDB-lite"/>
    </source>
</evidence>
<evidence type="ECO:0000256" key="3">
    <source>
        <dbReference type="ARBA" id="ARBA00004496"/>
    </source>
</evidence>
<dbReference type="AlphaFoldDB" id="A0A7M7PBL8"/>
<dbReference type="OrthoDB" id="3026777at2759"/>
<feature type="transmembrane region" description="Helical" evidence="23">
    <location>
        <begin position="316"/>
        <end position="342"/>
    </location>
</feature>
<keyword evidence="14" id="KW-1015">Disulfide bond</keyword>
<evidence type="ECO:0000313" key="25">
    <source>
        <dbReference type="EnsemblMetazoa" id="XP_030849289"/>
    </source>
</evidence>
<evidence type="ECO:0000256" key="8">
    <source>
        <dbReference type="ARBA" id="ARBA00022692"/>
    </source>
</evidence>
<keyword evidence="12 23" id="KW-1133">Transmembrane helix</keyword>
<comment type="catalytic activity">
    <reaction evidence="20">
        <text>pemetrexed(in) + H(+)(in) = pemetrexed(out) + H(+)(out)</text>
        <dbReference type="Rhea" id="RHEA:70171"/>
        <dbReference type="ChEBI" id="CHEBI:15378"/>
        <dbReference type="ChEBI" id="CHEBI:63724"/>
    </reaction>
</comment>
<dbReference type="GeneID" id="575461"/>
<feature type="transmembrane region" description="Helical" evidence="23">
    <location>
        <begin position="354"/>
        <end position="376"/>
    </location>
</feature>
<feature type="transmembrane region" description="Helical" evidence="23">
    <location>
        <begin position="255"/>
        <end position="279"/>
    </location>
</feature>
<dbReference type="PANTHER" id="PTHR23507:SF2">
    <property type="entry name" value="PROTON-COUPLED FOLATE TRANSPORTER"/>
    <property type="match status" value="1"/>
</dbReference>
<feature type="transmembrane region" description="Helical" evidence="23">
    <location>
        <begin position="62"/>
        <end position="81"/>
    </location>
</feature>
<keyword evidence="5" id="KW-0813">Transport</keyword>
<dbReference type="RefSeq" id="XP_030849289.1">
    <property type="nucleotide sequence ID" value="XM_030993429.1"/>
</dbReference>
<feature type="transmembrane region" description="Helical" evidence="23">
    <location>
        <begin position="471"/>
        <end position="493"/>
    </location>
</feature>
<comment type="catalytic activity">
    <reaction evidence="16">
        <text>(6S)-5-methyl-5,6,7,8-tetrahydrofolate(in) + H(+)(in) = (6S)-5-methyl-5,6,7,8-tetrahydrofolate(out) + H(+)(out)</text>
        <dbReference type="Rhea" id="RHEA:70167"/>
        <dbReference type="ChEBI" id="CHEBI:15378"/>
        <dbReference type="ChEBI" id="CHEBI:18608"/>
    </reaction>
</comment>
<evidence type="ECO:0000256" key="15">
    <source>
        <dbReference type="ARBA" id="ARBA00023180"/>
    </source>
</evidence>
<keyword evidence="9" id="KW-0967">Endosome</keyword>
<dbReference type="SUPFAM" id="SSF103473">
    <property type="entry name" value="MFS general substrate transporter"/>
    <property type="match status" value="1"/>
</dbReference>
<dbReference type="PROSITE" id="PS50850">
    <property type="entry name" value="MFS"/>
    <property type="match status" value="1"/>
</dbReference>
<sequence>MEEGAYEQLVVNPDINDDLNNDSDNPSKTSSINGNYITLPDSSSRAGNDFQVSLQRARSRHLTVEVPLLLVALSLSILGTLRSEYLRERVATDVYHVNVSMNDSNSCGGNTSSVEDDIQATTSTWLLYLGAIQAIPGLFMAIILGSVSDRLGRKPALALCVTGLLINTVFNIVVIYFHFPIPAFIPGDLIGGLCGGLALLLSTSAAYVCDVTSAKMRTFRIVVVETVLFVGYGIGQIALGFTLQYSADPTLNKYLLPLWISLGCAVASLVYILLPWLLIETVDRRQVVGKGSQISKVLVGIYQLIKENTNQRRRKVLGYAVIMMFGVFVVQSSAQVFVVYSLGEPFCLGPLDVSFVSVTSVISGSVGMIVGGAVLPRLFSDNWILQFSLLNSMLTCLITGFATTKTVLYISSALSLIKNLSFPMIRSQLSKVSAQHEKGLMLAFIGCMDGLSAFLSPLISNSIYSKTLYFYPPFVFFFLAVLQIIPCIITAFLQYSQRNSYTQLVNDNSEKEN</sequence>
<evidence type="ECO:0000256" key="1">
    <source>
        <dbReference type="ARBA" id="ARBA00004337"/>
    </source>
</evidence>
<dbReference type="GO" id="GO:0016324">
    <property type="term" value="C:apical plasma membrane"/>
    <property type="evidence" value="ECO:0007669"/>
    <property type="project" value="UniProtKB-SubCell"/>
</dbReference>
<dbReference type="InterPro" id="IPR020846">
    <property type="entry name" value="MFS_dom"/>
</dbReference>
<dbReference type="Gene3D" id="1.20.1250.20">
    <property type="entry name" value="MFS general substrate transporter like domains"/>
    <property type="match status" value="2"/>
</dbReference>
<dbReference type="InParanoid" id="A0A7M7PBL8"/>
<evidence type="ECO:0000256" key="6">
    <source>
        <dbReference type="ARBA" id="ARBA00022475"/>
    </source>
</evidence>
<dbReference type="KEGG" id="spu:575461"/>
<evidence type="ECO:0000256" key="23">
    <source>
        <dbReference type="SAM" id="Phobius"/>
    </source>
</evidence>
<dbReference type="EnsemblMetazoa" id="XM_030993429">
    <property type="protein sequence ID" value="XP_030849289"/>
    <property type="gene ID" value="LOC575461"/>
</dbReference>
<reference evidence="25" key="2">
    <citation type="submission" date="2021-01" db="UniProtKB">
        <authorList>
            <consortium name="EnsemblMetazoa"/>
        </authorList>
    </citation>
    <scope>IDENTIFICATION</scope>
</reference>
<reference evidence="26" key="1">
    <citation type="submission" date="2015-02" db="EMBL/GenBank/DDBJ databases">
        <title>Genome sequencing for Strongylocentrotus purpuratus.</title>
        <authorList>
            <person name="Murali S."/>
            <person name="Liu Y."/>
            <person name="Vee V."/>
            <person name="English A."/>
            <person name="Wang M."/>
            <person name="Skinner E."/>
            <person name="Han Y."/>
            <person name="Muzny D.M."/>
            <person name="Worley K.C."/>
            <person name="Gibbs R.A."/>
        </authorList>
    </citation>
    <scope>NUCLEOTIDE SEQUENCE</scope>
</reference>
<dbReference type="GO" id="GO:0022857">
    <property type="term" value="F:transmembrane transporter activity"/>
    <property type="evidence" value="ECO:0000318"/>
    <property type="project" value="GO_Central"/>
</dbReference>
<comment type="catalytic activity">
    <reaction evidence="21">
        <text>methotrexate(in) + H(+)(in) = methotrexate(out) + H(+)(out)</text>
        <dbReference type="Rhea" id="RHEA:70163"/>
        <dbReference type="ChEBI" id="CHEBI:15378"/>
        <dbReference type="ChEBI" id="CHEBI:50681"/>
    </reaction>
</comment>
<keyword evidence="8 23" id="KW-0812">Transmembrane</keyword>
<dbReference type="Pfam" id="PF07690">
    <property type="entry name" value="MFS_1"/>
    <property type="match status" value="1"/>
</dbReference>
<evidence type="ECO:0000259" key="24">
    <source>
        <dbReference type="PROSITE" id="PS50850"/>
    </source>
</evidence>
<keyword evidence="7" id="KW-0963">Cytoplasm</keyword>
<dbReference type="InterPro" id="IPR011701">
    <property type="entry name" value="MFS"/>
</dbReference>
<name>A0A7M7PBL8_STRPU</name>
<evidence type="ECO:0000256" key="12">
    <source>
        <dbReference type="ARBA" id="ARBA00022989"/>
    </source>
</evidence>
<evidence type="ECO:0000256" key="5">
    <source>
        <dbReference type="ARBA" id="ARBA00022448"/>
    </source>
</evidence>
<evidence type="ECO:0000256" key="7">
    <source>
        <dbReference type="ARBA" id="ARBA00022490"/>
    </source>
</evidence>
<evidence type="ECO:0000256" key="21">
    <source>
        <dbReference type="ARBA" id="ARBA00047850"/>
    </source>
</evidence>
<organism evidence="25 26">
    <name type="scientific">Strongylocentrotus purpuratus</name>
    <name type="common">Purple sea urchin</name>
    <dbReference type="NCBI Taxonomy" id="7668"/>
    <lineage>
        <taxon>Eukaryota</taxon>
        <taxon>Metazoa</taxon>
        <taxon>Echinodermata</taxon>
        <taxon>Eleutherozoa</taxon>
        <taxon>Echinozoa</taxon>
        <taxon>Echinoidea</taxon>
        <taxon>Euechinoidea</taxon>
        <taxon>Echinacea</taxon>
        <taxon>Camarodonta</taxon>
        <taxon>Echinidea</taxon>
        <taxon>Strongylocentrotidae</taxon>
        <taxon>Strongylocentrotus</taxon>
    </lineage>
</organism>
<feature type="region of interest" description="Disordered" evidence="22">
    <location>
        <begin position="14"/>
        <end position="40"/>
    </location>
</feature>
<proteinExistence type="predicted"/>
<comment type="catalytic activity">
    <reaction evidence="17">
        <text>folate(in) + H(+)(in) = folate(out) + H(+)(out)</text>
        <dbReference type="Rhea" id="RHEA:70159"/>
        <dbReference type="ChEBI" id="CHEBI:15378"/>
        <dbReference type="ChEBI" id="CHEBI:62501"/>
    </reaction>
</comment>
<keyword evidence="10" id="KW-0769">Symport</keyword>
<dbReference type="Proteomes" id="UP000007110">
    <property type="component" value="Unassembled WGS sequence"/>
</dbReference>
<dbReference type="OMA" id="ANEYGHK"/>
<feature type="transmembrane region" description="Helical" evidence="23">
    <location>
        <begin position="125"/>
        <end position="144"/>
    </location>
</feature>
<accession>A0A7M7PBL8</accession>
<evidence type="ECO:0000256" key="11">
    <source>
        <dbReference type="ARBA" id="ARBA00022954"/>
    </source>
</evidence>
<evidence type="ECO:0000256" key="19">
    <source>
        <dbReference type="ARBA" id="ARBA00042514"/>
    </source>
</evidence>
<feature type="transmembrane region" description="Helical" evidence="23">
    <location>
        <begin position="189"/>
        <end position="209"/>
    </location>
</feature>
<evidence type="ECO:0000256" key="10">
    <source>
        <dbReference type="ARBA" id="ARBA00022847"/>
    </source>
</evidence>
<evidence type="ECO:0000256" key="14">
    <source>
        <dbReference type="ARBA" id="ARBA00023157"/>
    </source>
</evidence>
<dbReference type="GO" id="GO:0005886">
    <property type="term" value="C:plasma membrane"/>
    <property type="evidence" value="ECO:0000318"/>
    <property type="project" value="GO_Central"/>
</dbReference>
<feature type="transmembrane region" description="Helical" evidence="23">
    <location>
        <begin position="221"/>
        <end position="243"/>
    </location>
</feature>
<dbReference type="GO" id="GO:0016323">
    <property type="term" value="C:basolateral plasma membrane"/>
    <property type="evidence" value="ECO:0007669"/>
    <property type="project" value="UniProtKB-SubCell"/>
</dbReference>